<dbReference type="RefSeq" id="WP_009146005.1">
    <property type="nucleotide sequence ID" value="NZ_GL830919.1"/>
</dbReference>
<dbReference type="SUPFAM" id="SSF54913">
    <property type="entry name" value="GlnB-like"/>
    <property type="match status" value="1"/>
</dbReference>
<comment type="similarity">
    <text evidence="1">Belongs to the UPF0166 family.</text>
</comment>
<dbReference type="PANTHER" id="PTHR35983">
    <property type="entry name" value="UPF0166 PROTEIN TM_0021"/>
    <property type="match status" value="1"/>
</dbReference>
<dbReference type="EMBL" id="AEVN01000086">
    <property type="protein sequence ID" value="EFY04280.1"/>
    <property type="molecule type" value="Genomic_DNA"/>
</dbReference>
<evidence type="ECO:0000313" key="4">
    <source>
        <dbReference type="Proteomes" id="UP000004923"/>
    </source>
</evidence>
<comment type="caution">
    <text evidence="3">The sequence shown here is derived from an EMBL/GenBank/DDBJ whole genome shotgun (WGS) entry which is preliminary data.</text>
</comment>
<sequence>MALEFNKTSYLKIYTGEDVLFEDIPLYKAILREARSLGLAGGTVIKGIEGYASKVRGVGRAVSTFISGNANFPVVVELVDKKENLEKILPFLEKNAPHALVVMGEVDYLVTDFMRKAAEGYKDIRNGSPQPSYLRKQQEQQQ</sequence>
<dbReference type="OrthoDB" id="9795599at2"/>
<evidence type="ECO:0000313" key="3">
    <source>
        <dbReference type="EMBL" id="EFY04280.1"/>
    </source>
</evidence>
<dbReference type="Pfam" id="PF02641">
    <property type="entry name" value="DUF190"/>
    <property type="match status" value="1"/>
</dbReference>
<dbReference type="InterPro" id="IPR011322">
    <property type="entry name" value="N-reg_PII-like_a/b"/>
</dbReference>
<dbReference type="Gene3D" id="3.30.70.120">
    <property type="match status" value="1"/>
</dbReference>
<dbReference type="AlphaFoldDB" id="E8LFL5"/>
<protein>
    <submittedName>
        <fullName evidence="3">Uncharacterized protein</fullName>
    </submittedName>
</protein>
<dbReference type="InterPro" id="IPR015867">
    <property type="entry name" value="N-reg_PII/ATP_PRibTrfase_C"/>
</dbReference>
<dbReference type="HOGENOM" id="CLU_146749_0_1_9"/>
<dbReference type="InterPro" id="IPR003793">
    <property type="entry name" value="UPF0166"/>
</dbReference>
<proteinExistence type="inferred from homology"/>
<organism evidence="3 4">
    <name type="scientific">Phascolarctobacterium succinatutens YIT 12067</name>
    <dbReference type="NCBI Taxonomy" id="626939"/>
    <lineage>
        <taxon>Bacteria</taxon>
        <taxon>Bacillati</taxon>
        <taxon>Bacillota</taxon>
        <taxon>Negativicutes</taxon>
        <taxon>Acidaminococcales</taxon>
        <taxon>Acidaminococcaceae</taxon>
        <taxon>Phascolarctobacterium</taxon>
    </lineage>
</organism>
<feature type="region of interest" description="Disordered" evidence="2">
    <location>
        <begin position="122"/>
        <end position="142"/>
    </location>
</feature>
<keyword evidence="4" id="KW-1185">Reference proteome</keyword>
<reference evidence="3 4" key="1">
    <citation type="submission" date="2011-01" db="EMBL/GenBank/DDBJ databases">
        <authorList>
            <person name="Weinstock G."/>
            <person name="Sodergren E."/>
            <person name="Clifton S."/>
            <person name="Fulton L."/>
            <person name="Fulton B."/>
            <person name="Courtney L."/>
            <person name="Fronick C."/>
            <person name="Harrison M."/>
            <person name="Strong C."/>
            <person name="Farmer C."/>
            <person name="Delahaunty K."/>
            <person name="Markovic C."/>
            <person name="Hall O."/>
            <person name="Minx P."/>
            <person name="Tomlinson C."/>
            <person name="Mitreva M."/>
            <person name="Hou S."/>
            <person name="Chen J."/>
            <person name="Wollam A."/>
            <person name="Pepin K.H."/>
            <person name="Johnson M."/>
            <person name="Bhonagiri V."/>
            <person name="Zhang X."/>
            <person name="Suruliraj S."/>
            <person name="Warren W."/>
            <person name="Chinwalla A."/>
            <person name="Mardis E.R."/>
            <person name="Wilson R.K."/>
        </authorList>
    </citation>
    <scope>NUCLEOTIDE SEQUENCE [LARGE SCALE GENOMIC DNA]</scope>
    <source>
        <strain evidence="3 4">YIT 12067</strain>
    </source>
</reference>
<evidence type="ECO:0000256" key="1">
    <source>
        <dbReference type="ARBA" id="ARBA00010554"/>
    </source>
</evidence>
<name>E8LFL5_9FIRM</name>
<accession>E8LFL5</accession>
<evidence type="ECO:0000256" key="2">
    <source>
        <dbReference type="SAM" id="MobiDB-lite"/>
    </source>
</evidence>
<dbReference type="Proteomes" id="UP000004923">
    <property type="component" value="Unassembled WGS sequence"/>
</dbReference>
<gene>
    <name evidence="3" type="ORF">HMPREF9443_01656</name>
</gene>
<dbReference type="PANTHER" id="PTHR35983:SF1">
    <property type="entry name" value="UPF0166 PROTEIN TM_0021"/>
    <property type="match status" value="1"/>
</dbReference>
<dbReference type="eggNOG" id="COG1993">
    <property type="taxonomic scope" value="Bacteria"/>
</dbReference>